<evidence type="ECO:0000313" key="3">
    <source>
        <dbReference type="EMBL" id="MCS3677135.1"/>
    </source>
</evidence>
<dbReference type="EMBL" id="JANUAU010000003">
    <property type="protein sequence ID" value="MCS3677135.1"/>
    <property type="molecule type" value="Genomic_DNA"/>
</dbReference>
<dbReference type="RefSeq" id="WP_259079678.1">
    <property type="nucleotide sequence ID" value="NZ_JANUAU010000003.1"/>
</dbReference>
<dbReference type="PANTHER" id="PTHR35024">
    <property type="entry name" value="HYPOTHETICAL CYTOSOLIC PROTEIN"/>
    <property type="match status" value="1"/>
</dbReference>
<dbReference type="AlphaFoldDB" id="A0A9X2PUP8"/>
<dbReference type="Pfam" id="PF04519">
    <property type="entry name" value="Bactofilin"/>
    <property type="match status" value="1"/>
</dbReference>
<evidence type="ECO:0000256" key="2">
    <source>
        <dbReference type="SAM" id="MobiDB-lite"/>
    </source>
</evidence>
<name>A0A9X2PUP8_9BACT</name>
<sequence>MFNFFRRSTDDDDAAAPSSALSVLGEDTTAQGTFDLKEDDLRVDGVLDGDVTTEGHVHVSRGGAIHGEIRAGSIRIAGDATGILHAQADLVVLQAASVHGILCAEALTIEDEADFEGGLCDTADQIPALKDAFFSAEAYTIPALSSSPDEPPADSSGQQPSEAAERSVTLDIEPSSPPESTDTGEETASFRPLQEGDGLPESPSSSPAAPSTEPSGAEPETPDAENTDDTEDTLSTIEW</sequence>
<protein>
    <submittedName>
        <fullName evidence="3">Cytoskeletal protein CcmA (Bactofilin family)</fullName>
    </submittedName>
</protein>
<dbReference type="PANTHER" id="PTHR35024:SF4">
    <property type="entry name" value="POLYMER-FORMING CYTOSKELETAL PROTEIN"/>
    <property type="match status" value="1"/>
</dbReference>
<accession>A0A9X2PUP8</accession>
<comment type="caution">
    <text evidence="3">The sequence shown here is derived from an EMBL/GenBank/DDBJ whole genome shotgun (WGS) entry which is preliminary data.</text>
</comment>
<feature type="compositionally biased region" description="Low complexity" evidence="2">
    <location>
        <begin position="200"/>
        <end position="219"/>
    </location>
</feature>
<feature type="compositionally biased region" description="Low complexity" evidence="2">
    <location>
        <begin position="143"/>
        <end position="156"/>
    </location>
</feature>
<dbReference type="Proteomes" id="UP001155027">
    <property type="component" value="Unassembled WGS sequence"/>
</dbReference>
<feature type="compositionally biased region" description="Acidic residues" evidence="2">
    <location>
        <begin position="220"/>
        <end position="232"/>
    </location>
</feature>
<feature type="region of interest" description="Disordered" evidence="2">
    <location>
        <begin position="143"/>
        <end position="239"/>
    </location>
</feature>
<organism evidence="3 4">
    <name type="scientific">Salinibacter ruber</name>
    <dbReference type="NCBI Taxonomy" id="146919"/>
    <lineage>
        <taxon>Bacteria</taxon>
        <taxon>Pseudomonadati</taxon>
        <taxon>Rhodothermota</taxon>
        <taxon>Rhodothermia</taxon>
        <taxon>Rhodothermales</taxon>
        <taxon>Salinibacteraceae</taxon>
        <taxon>Salinibacter</taxon>
    </lineage>
</organism>
<evidence type="ECO:0000313" key="4">
    <source>
        <dbReference type="Proteomes" id="UP001155027"/>
    </source>
</evidence>
<dbReference type="InterPro" id="IPR007607">
    <property type="entry name" value="BacA/B"/>
</dbReference>
<reference evidence="3" key="1">
    <citation type="submission" date="2022-08" db="EMBL/GenBank/DDBJ databases">
        <title>Genomic Encyclopedia of Type Strains, Phase V (KMG-V): Genome sequencing to study the core and pangenomes of soil and plant-associated prokaryotes.</title>
        <authorList>
            <person name="Whitman W."/>
        </authorList>
    </citation>
    <scope>NUCLEOTIDE SEQUENCE</scope>
    <source>
        <strain evidence="3">0</strain>
    </source>
</reference>
<evidence type="ECO:0000256" key="1">
    <source>
        <dbReference type="ARBA" id="ARBA00044755"/>
    </source>
</evidence>
<comment type="similarity">
    <text evidence="1">Belongs to the bactofilin family.</text>
</comment>
<gene>
    <name evidence="3" type="ORF">GGP71_001051</name>
</gene>
<proteinExistence type="inferred from homology"/>